<keyword evidence="3" id="KW-0547">Nucleotide-binding</keyword>
<organism evidence="3 4">
    <name type="scientific">Nonomuraea maritima</name>
    <dbReference type="NCBI Taxonomy" id="683260"/>
    <lineage>
        <taxon>Bacteria</taxon>
        <taxon>Bacillati</taxon>
        <taxon>Actinomycetota</taxon>
        <taxon>Actinomycetes</taxon>
        <taxon>Streptosporangiales</taxon>
        <taxon>Streptosporangiaceae</taxon>
        <taxon>Nonomuraea</taxon>
    </lineage>
</organism>
<dbReference type="GO" id="GO:0008233">
    <property type="term" value="F:peptidase activity"/>
    <property type="evidence" value="ECO:0007669"/>
    <property type="project" value="UniProtKB-KW"/>
</dbReference>
<feature type="domain" description="Clp R" evidence="2">
    <location>
        <begin position="58"/>
        <end position="199"/>
    </location>
</feature>
<evidence type="ECO:0000256" key="1">
    <source>
        <dbReference type="PROSITE-ProRule" id="PRU01251"/>
    </source>
</evidence>
<dbReference type="Gene3D" id="1.10.1780.10">
    <property type="entry name" value="Clp, N-terminal domain"/>
    <property type="match status" value="1"/>
</dbReference>
<dbReference type="RefSeq" id="WP_090762125.1">
    <property type="nucleotide sequence ID" value="NZ_FNFB01000004.1"/>
</dbReference>
<gene>
    <name evidence="3" type="ORF">SAMN05421874_104329</name>
</gene>
<keyword evidence="3" id="KW-0067">ATP-binding</keyword>
<keyword evidence="1" id="KW-0677">Repeat</keyword>
<dbReference type="PROSITE" id="PS51903">
    <property type="entry name" value="CLP_R"/>
    <property type="match status" value="1"/>
</dbReference>
<dbReference type="SUPFAM" id="SSF81923">
    <property type="entry name" value="Double Clp-N motif"/>
    <property type="match status" value="1"/>
</dbReference>
<keyword evidence="3" id="KW-0645">Protease</keyword>
<dbReference type="Pfam" id="PF02861">
    <property type="entry name" value="Clp_N"/>
    <property type="match status" value="2"/>
</dbReference>
<proteinExistence type="predicted"/>
<dbReference type="STRING" id="683260.SAMN05421874_104329"/>
<accession>A0A1G8YA19</accession>
<dbReference type="GO" id="GO:0005524">
    <property type="term" value="F:ATP binding"/>
    <property type="evidence" value="ECO:0007669"/>
    <property type="project" value="UniProtKB-KW"/>
</dbReference>
<dbReference type="OrthoDB" id="3290891at2"/>
<reference evidence="3 4" key="1">
    <citation type="submission" date="2016-10" db="EMBL/GenBank/DDBJ databases">
        <authorList>
            <person name="de Groot N.N."/>
        </authorList>
    </citation>
    <scope>NUCLEOTIDE SEQUENCE [LARGE SCALE GENOMIC DNA]</scope>
    <source>
        <strain evidence="3 4">CGMCC 4.5681</strain>
    </source>
</reference>
<dbReference type="GO" id="GO:0006508">
    <property type="term" value="P:proteolysis"/>
    <property type="evidence" value="ECO:0007669"/>
    <property type="project" value="UniProtKB-KW"/>
</dbReference>
<sequence>MPKINVYLPDELAEAVKSAGVPVSAVCQRALEQAVRRVTMIRETVLTDLDLEQPTGALAHLTARTRTVLQLATRRAREDGASAVGTEHLLTGILDEGGNLAIRLLDALEIPQNRLRLALDRHRPAEAGQGAPETFGPHAAAALELAVTEATALGHNYVGCEHLLVGLVAEPDGTAGAILRELGADLRVTRRAVTSALAGYVHIRAQAAQSAPPAEALAEMVTAVVRRELHPFAERLDRLESRLGDT</sequence>
<dbReference type="InterPro" id="IPR004176">
    <property type="entry name" value="Clp_R_N"/>
</dbReference>
<dbReference type="AlphaFoldDB" id="A0A1G8YA19"/>
<keyword evidence="3" id="KW-0378">Hydrolase</keyword>
<name>A0A1G8YA19_9ACTN</name>
<keyword evidence="4" id="KW-1185">Reference proteome</keyword>
<evidence type="ECO:0000259" key="2">
    <source>
        <dbReference type="PROSITE" id="PS51903"/>
    </source>
</evidence>
<evidence type="ECO:0000313" key="3">
    <source>
        <dbReference type="EMBL" id="SDJ99682.1"/>
    </source>
</evidence>
<protein>
    <submittedName>
        <fullName evidence="3">ATP-dependent Clp protease ATP-binding subunit ClpC</fullName>
    </submittedName>
</protein>
<dbReference type="Proteomes" id="UP000198683">
    <property type="component" value="Unassembled WGS sequence"/>
</dbReference>
<evidence type="ECO:0000313" key="4">
    <source>
        <dbReference type="Proteomes" id="UP000198683"/>
    </source>
</evidence>
<dbReference type="EMBL" id="FNFB01000004">
    <property type="protein sequence ID" value="SDJ99682.1"/>
    <property type="molecule type" value="Genomic_DNA"/>
</dbReference>
<dbReference type="InterPro" id="IPR036628">
    <property type="entry name" value="Clp_N_dom_sf"/>
</dbReference>